<feature type="coiled-coil region" evidence="1">
    <location>
        <begin position="62"/>
        <end position="117"/>
    </location>
</feature>
<name>E5BHZ8_9FUSO</name>
<dbReference type="BioCyc" id="FSP469605-HMP:GTSP-1661-MONOMER"/>
<evidence type="ECO:0000313" key="3">
    <source>
        <dbReference type="Proteomes" id="UP000002975"/>
    </source>
</evidence>
<keyword evidence="3" id="KW-1185">Reference proteome</keyword>
<dbReference type="AlphaFoldDB" id="E5BHZ8"/>
<dbReference type="Proteomes" id="UP000002975">
    <property type="component" value="Unassembled WGS sequence"/>
</dbReference>
<dbReference type="PROSITE" id="PS51257">
    <property type="entry name" value="PROKAR_LIPOPROTEIN"/>
    <property type="match status" value="1"/>
</dbReference>
<accession>E5BHZ8</accession>
<evidence type="ECO:0000313" key="2">
    <source>
        <dbReference type="EMBL" id="EFS22121.1"/>
    </source>
</evidence>
<dbReference type="EMBL" id="GG657974">
    <property type="protein sequence ID" value="EFS22121.1"/>
    <property type="molecule type" value="Genomic_DNA"/>
</dbReference>
<sequence length="274" mass="32859">MKKGVYLIFILLFLFTACKMQEDVEIAKTISKIDKIYKNREYEKALSMIDELQKSHPQSKENETLKNIRENVEIEIRNEEIRKTNKEREFKEKQEKMRKIENNFKEAMRNIEKEYDEFNGITWFDSKKIDGEKFSKETELLAIRVFLYGSQRGKLGEYVDNVRLVLRYYGDDWIFFDKVIILADGERKEFQLNAYDAEREVVKGGSLGRVYEKYDIAIDEEDMDFFLKVANSNTTKVRFYGKYQTDFYLNPHEKYIIKNILTAYKKNLYLQIVD</sequence>
<proteinExistence type="predicted"/>
<organism evidence="2 3">
    <name type="scientific">Fusobacterium gonidiaformans 3-1-5R</name>
    <dbReference type="NCBI Taxonomy" id="469605"/>
    <lineage>
        <taxon>Bacteria</taxon>
        <taxon>Fusobacteriati</taxon>
        <taxon>Fusobacteriota</taxon>
        <taxon>Fusobacteriia</taxon>
        <taxon>Fusobacteriales</taxon>
        <taxon>Fusobacteriaceae</taxon>
        <taxon>Fusobacterium</taxon>
    </lineage>
</organism>
<protein>
    <recommendedName>
        <fullName evidence="4">Lipoprotein</fullName>
    </recommendedName>
</protein>
<evidence type="ECO:0000256" key="1">
    <source>
        <dbReference type="SAM" id="Coils"/>
    </source>
</evidence>
<evidence type="ECO:0008006" key="4">
    <source>
        <dbReference type="Google" id="ProtNLM"/>
    </source>
</evidence>
<gene>
    <name evidence="2" type="ORF">FSBG_01618</name>
</gene>
<dbReference type="HOGENOM" id="CLU_088542_0_0_0"/>
<reference evidence="2 3" key="1">
    <citation type="submission" date="2009-02" db="EMBL/GenBank/DDBJ databases">
        <title>The Genome Sequence of Fusobacterium sp. 3_1_5R.</title>
        <authorList>
            <consortium name="The Broad Institute Genome Sequencing Platform"/>
            <person name="Ward D."/>
            <person name="Young S.K."/>
            <person name="Kodira C.D."/>
            <person name="Zeng Q."/>
            <person name="Koehrsen M."/>
            <person name="Alvarado L."/>
            <person name="Berlin A."/>
            <person name="Borenstein D."/>
            <person name="Chen Z."/>
            <person name="Engels R."/>
            <person name="Freedman E."/>
            <person name="Gellesch M."/>
            <person name="Goldberg J."/>
            <person name="Griggs A."/>
            <person name="Gujja S."/>
            <person name="Heiman D."/>
            <person name="Hepburn T."/>
            <person name="Howarth C."/>
            <person name="Jen D."/>
            <person name="Larson L."/>
            <person name="Lewis B."/>
            <person name="Mehta T."/>
            <person name="Park D."/>
            <person name="Pearson M."/>
            <person name="Roberts A."/>
            <person name="Saif S."/>
            <person name="Shea T."/>
            <person name="Shenoy N."/>
            <person name="Sisk P."/>
            <person name="Stolte C."/>
            <person name="Sykes S."/>
            <person name="Walk T."/>
            <person name="White J."/>
            <person name="Yandava C."/>
            <person name="Allen-Vercoe E."/>
            <person name="Strauss J."/>
            <person name="Ambrose C."/>
            <person name="Lander E."/>
            <person name="Nusbaum C."/>
            <person name="Galagan J."/>
            <person name="Birren B."/>
        </authorList>
    </citation>
    <scope>NUCLEOTIDE SEQUENCE [LARGE SCALE GENOMIC DNA]</scope>
    <source>
        <strain evidence="2 3">3_1_5R</strain>
    </source>
</reference>
<dbReference type="RefSeq" id="WP_008802181.1">
    <property type="nucleotide sequence ID" value="NZ_GG657974.1"/>
</dbReference>
<keyword evidence="1" id="KW-0175">Coiled coil</keyword>